<feature type="transmembrane region" description="Helical" evidence="8">
    <location>
        <begin position="252"/>
        <end position="279"/>
    </location>
</feature>
<dbReference type="Pfam" id="PF01032">
    <property type="entry name" value="FecCD"/>
    <property type="match status" value="1"/>
</dbReference>
<feature type="transmembrane region" description="Helical" evidence="8">
    <location>
        <begin position="134"/>
        <end position="154"/>
    </location>
</feature>
<keyword evidence="10" id="KW-1185">Reference proteome</keyword>
<gene>
    <name evidence="9" type="primary">fepG</name>
    <name evidence="9" type="ORF">FNU76_13000</name>
</gene>
<keyword evidence="6 8" id="KW-1133">Transmembrane helix</keyword>
<evidence type="ECO:0000256" key="7">
    <source>
        <dbReference type="ARBA" id="ARBA00023136"/>
    </source>
</evidence>
<reference evidence="10" key="1">
    <citation type="submission" date="2019-07" db="EMBL/GenBank/DDBJ databases">
        <title>Chitinimonas sp. nov., isolated from Ny-Alesund, arctica soil.</title>
        <authorList>
            <person name="Xu Q."/>
            <person name="Peng F."/>
        </authorList>
    </citation>
    <scope>NUCLEOTIDE SEQUENCE [LARGE SCALE GENOMIC DNA]</scope>
    <source>
        <strain evidence="10">R3-44</strain>
    </source>
</reference>
<dbReference type="AlphaFoldDB" id="A0A516SGB3"/>
<evidence type="ECO:0000256" key="3">
    <source>
        <dbReference type="ARBA" id="ARBA00022448"/>
    </source>
</evidence>
<keyword evidence="7 8" id="KW-0472">Membrane</keyword>
<dbReference type="Gene3D" id="1.10.3470.10">
    <property type="entry name" value="ABC transporter involved in vitamin B12 uptake, BtuC"/>
    <property type="match status" value="1"/>
</dbReference>
<evidence type="ECO:0000256" key="1">
    <source>
        <dbReference type="ARBA" id="ARBA00004651"/>
    </source>
</evidence>
<dbReference type="GO" id="GO:0005886">
    <property type="term" value="C:plasma membrane"/>
    <property type="evidence" value="ECO:0007669"/>
    <property type="project" value="UniProtKB-SubCell"/>
</dbReference>
<evidence type="ECO:0000313" key="9">
    <source>
        <dbReference type="EMBL" id="QDQ27204.1"/>
    </source>
</evidence>
<evidence type="ECO:0000256" key="6">
    <source>
        <dbReference type="ARBA" id="ARBA00022989"/>
    </source>
</evidence>
<dbReference type="InterPro" id="IPR000522">
    <property type="entry name" value="ABC_transptr_permease_BtuC"/>
</dbReference>
<dbReference type="InterPro" id="IPR037294">
    <property type="entry name" value="ABC_BtuC-like"/>
</dbReference>
<evidence type="ECO:0000313" key="10">
    <source>
        <dbReference type="Proteomes" id="UP000317550"/>
    </source>
</evidence>
<proteinExistence type="inferred from homology"/>
<dbReference type="CDD" id="cd06550">
    <property type="entry name" value="TM_ABC_iron-siderophores_like"/>
    <property type="match status" value="1"/>
</dbReference>
<evidence type="ECO:0000256" key="8">
    <source>
        <dbReference type="SAM" id="Phobius"/>
    </source>
</evidence>
<dbReference type="PANTHER" id="PTHR30472:SF24">
    <property type="entry name" value="FERRIC ENTEROBACTIN TRANSPORT SYSTEM PERMEASE PROTEIN FEPG"/>
    <property type="match status" value="1"/>
</dbReference>
<feature type="transmembrane region" description="Helical" evidence="8">
    <location>
        <begin position="320"/>
        <end position="340"/>
    </location>
</feature>
<evidence type="ECO:0000256" key="5">
    <source>
        <dbReference type="ARBA" id="ARBA00022692"/>
    </source>
</evidence>
<dbReference type="Proteomes" id="UP000317550">
    <property type="component" value="Chromosome"/>
</dbReference>
<comment type="subcellular location">
    <subcellularLocation>
        <location evidence="1">Cell membrane</location>
        <topology evidence="1">Multi-pass membrane protein</topology>
    </subcellularLocation>
</comment>
<organism evidence="9 10">
    <name type="scientific">Chitinimonas arctica</name>
    <dbReference type="NCBI Taxonomy" id="2594795"/>
    <lineage>
        <taxon>Bacteria</taxon>
        <taxon>Pseudomonadati</taxon>
        <taxon>Pseudomonadota</taxon>
        <taxon>Betaproteobacteria</taxon>
        <taxon>Neisseriales</taxon>
        <taxon>Chitinibacteraceae</taxon>
        <taxon>Chitinimonas</taxon>
    </lineage>
</organism>
<evidence type="ECO:0000256" key="4">
    <source>
        <dbReference type="ARBA" id="ARBA00022475"/>
    </source>
</evidence>
<dbReference type="GO" id="GO:0033214">
    <property type="term" value="P:siderophore-iron import into cell"/>
    <property type="evidence" value="ECO:0007669"/>
    <property type="project" value="TreeGrafter"/>
</dbReference>
<sequence length="348" mass="36154">MSRHRTLLIGRLDGRWNMRLHTAGLLTGSLLCLACLLLACCALQAGTLALGTDQIILALQGEGPARLQAVVLQWRLPRVVFALVVGGALGMSGAIFQSLIRNPLGSPDVIGFNTGAHTGALVTIVLLQGSYFQIAGGALLGGLASALLVYLLAYRQGVDNFRLIIVGIAVSAMLAAFNTWLTISASLESAMSAALWGAGTLNGITWDKGAAPALFCLLAVLAVLALGRRMHLLEMGDDSASALGIPAERTRLAMMGLGVVLTAAATAAAGPISFIALAAPQIAQRLSRSHSTSLLGAAWTGALLLLSADYAAQHLFPPHQLPVGVVTVSIGGIYLVWLLLRQSRPEST</sequence>
<protein>
    <submittedName>
        <fullName evidence="9">Iron-enterobactin ABC transporter permease</fullName>
    </submittedName>
</protein>
<dbReference type="NCBIfam" id="NF007759">
    <property type="entry name" value="PRK10440.1"/>
    <property type="match status" value="1"/>
</dbReference>
<feature type="transmembrane region" description="Helical" evidence="8">
    <location>
        <begin position="161"/>
        <end position="183"/>
    </location>
</feature>
<keyword evidence="5 8" id="KW-0812">Transmembrane</keyword>
<dbReference type="RefSeq" id="WP_144278597.1">
    <property type="nucleotide sequence ID" value="NZ_CP041730.1"/>
</dbReference>
<dbReference type="EMBL" id="CP041730">
    <property type="protein sequence ID" value="QDQ27204.1"/>
    <property type="molecule type" value="Genomic_DNA"/>
</dbReference>
<dbReference type="KEGG" id="cari:FNU76_13000"/>
<dbReference type="PANTHER" id="PTHR30472">
    <property type="entry name" value="FERRIC ENTEROBACTIN TRANSPORT SYSTEM PERMEASE PROTEIN"/>
    <property type="match status" value="1"/>
</dbReference>
<name>A0A516SGB3_9NEIS</name>
<evidence type="ECO:0000256" key="2">
    <source>
        <dbReference type="ARBA" id="ARBA00007935"/>
    </source>
</evidence>
<dbReference type="SUPFAM" id="SSF81345">
    <property type="entry name" value="ABC transporter involved in vitamin B12 uptake, BtuC"/>
    <property type="match status" value="1"/>
</dbReference>
<dbReference type="OrthoDB" id="4455417at2"/>
<accession>A0A516SGB3</accession>
<keyword evidence="3" id="KW-0813">Transport</keyword>
<feature type="transmembrane region" description="Helical" evidence="8">
    <location>
        <begin position="75"/>
        <end position="97"/>
    </location>
</feature>
<comment type="similarity">
    <text evidence="2">Belongs to the binding-protein-dependent transport system permease family. FecCD subfamily.</text>
</comment>
<feature type="transmembrane region" description="Helical" evidence="8">
    <location>
        <begin position="109"/>
        <end position="128"/>
    </location>
</feature>
<keyword evidence="4" id="KW-1003">Cell membrane</keyword>
<feature type="transmembrane region" description="Helical" evidence="8">
    <location>
        <begin position="213"/>
        <end position="232"/>
    </location>
</feature>
<dbReference type="GO" id="GO:0022857">
    <property type="term" value="F:transmembrane transporter activity"/>
    <property type="evidence" value="ECO:0007669"/>
    <property type="project" value="InterPro"/>
</dbReference>